<name>A0ABQ4SDX4_9HYPH</name>
<evidence type="ECO:0000313" key="3">
    <source>
        <dbReference type="Proteomes" id="UP001055153"/>
    </source>
</evidence>
<evidence type="ECO:0000313" key="2">
    <source>
        <dbReference type="EMBL" id="GJE01267.1"/>
    </source>
</evidence>
<keyword evidence="3" id="KW-1185">Reference proteome</keyword>
<reference evidence="2" key="2">
    <citation type="submission" date="2021-08" db="EMBL/GenBank/DDBJ databases">
        <authorList>
            <person name="Tani A."/>
            <person name="Ola A."/>
            <person name="Ogura Y."/>
            <person name="Katsura K."/>
            <person name="Hayashi T."/>
        </authorList>
    </citation>
    <scope>NUCLEOTIDE SEQUENCE</scope>
    <source>
        <strain evidence="2">DSM 17168</strain>
    </source>
</reference>
<organism evidence="2 3">
    <name type="scientific">Methylobacterium isbiliense</name>
    <dbReference type="NCBI Taxonomy" id="315478"/>
    <lineage>
        <taxon>Bacteria</taxon>
        <taxon>Pseudomonadati</taxon>
        <taxon>Pseudomonadota</taxon>
        <taxon>Alphaproteobacteria</taxon>
        <taxon>Hyphomicrobiales</taxon>
        <taxon>Methylobacteriaceae</taxon>
        <taxon>Methylobacterium</taxon>
    </lineage>
</organism>
<feature type="region of interest" description="Disordered" evidence="1">
    <location>
        <begin position="32"/>
        <end position="58"/>
    </location>
</feature>
<sequence length="58" mass="6342">MKTALIVLWTLAAGILLFLIVRRRITQAIRDIAREAGDPPPRDGDAPPRSPEDRGPAP</sequence>
<comment type="caution">
    <text evidence="2">The sequence shown here is derived from an EMBL/GenBank/DDBJ whole genome shotgun (WGS) entry which is preliminary data.</text>
</comment>
<evidence type="ECO:0000256" key="1">
    <source>
        <dbReference type="SAM" id="MobiDB-lite"/>
    </source>
</evidence>
<evidence type="ECO:0008006" key="4">
    <source>
        <dbReference type="Google" id="ProtNLM"/>
    </source>
</evidence>
<gene>
    <name evidence="2" type="ORF">GMJLKIPL_3197</name>
</gene>
<accession>A0ABQ4SDX4</accession>
<dbReference type="Proteomes" id="UP001055153">
    <property type="component" value="Unassembled WGS sequence"/>
</dbReference>
<reference evidence="2" key="1">
    <citation type="journal article" date="2021" name="Front. Microbiol.">
        <title>Comprehensive Comparative Genomics and Phenotyping of Methylobacterium Species.</title>
        <authorList>
            <person name="Alessa O."/>
            <person name="Ogura Y."/>
            <person name="Fujitani Y."/>
            <person name="Takami H."/>
            <person name="Hayashi T."/>
            <person name="Sahin N."/>
            <person name="Tani A."/>
        </authorList>
    </citation>
    <scope>NUCLEOTIDE SEQUENCE</scope>
    <source>
        <strain evidence="2">DSM 17168</strain>
    </source>
</reference>
<proteinExistence type="predicted"/>
<protein>
    <recommendedName>
        <fullName evidence="4">CcmD family protein</fullName>
    </recommendedName>
</protein>
<dbReference type="EMBL" id="BPQQ01000036">
    <property type="protein sequence ID" value="GJE01267.1"/>
    <property type="molecule type" value="Genomic_DNA"/>
</dbReference>
<dbReference type="RefSeq" id="WP_238236074.1">
    <property type="nucleotide sequence ID" value="NZ_BPQQ01000036.1"/>
</dbReference>